<dbReference type="AlphaFoldDB" id="F6FI44"/>
<reference key="2">
    <citation type="submission" date="2011-05" db="EMBL/GenBank/DDBJ databases">
        <title>The Genome of Mycoplasma haemofelis Strain Ohio2, a pathogenic hemoplasma of the cat.</title>
        <authorList>
            <person name="Santos A.P."/>
            <person name="Guimaraes A.M.S."/>
            <person name="SanMiguel P.J."/>
            <person name="Martin S.W."/>
            <person name="Messick J.B."/>
        </authorList>
    </citation>
    <scope>NUCLEOTIDE SEQUENCE</scope>
    <source>
        <strain>Ohio2</strain>
    </source>
</reference>
<name>F6FI44_MYCHI</name>
<dbReference type="Proteomes" id="UP000007952">
    <property type="component" value="Chromosome"/>
</dbReference>
<protein>
    <submittedName>
        <fullName evidence="1">Uncharacterized protein</fullName>
    </submittedName>
</protein>
<proteinExistence type="predicted"/>
<dbReference type="BioCyc" id="MHAE859194:G1GR7-611-MONOMER"/>
<dbReference type="STRING" id="859194.MHF_0620"/>
<evidence type="ECO:0000313" key="2">
    <source>
        <dbReference type="Proteomes" id="UP000007952"/>
    </source>
</evidence>
<dbReference type="KEGG" id="mhf:MHF_0620"/>
<sequence length="207" mass="22645">MSGIIKLLLSMLGVAGASAGGIGVYKMYDKKEEKEKISERLKSSLLRTTGTDDDTIWGTRVSTLKSETQTKVVGDLWEIKDQSDAKDKLKSWCISKVDGEYLEGSMIVDNVKKYCTYNMKDKLTGAIEVSGSWETAKSTLKGKGDTDALSDAMKKIKDALNGGNPAGTAASQDALKDWCSKVYEAMYEDNQDFKDASTYCVTNVPSR</sequence>
<dbReference type="HOGENOM" id="CLU_087258_1_0_14"/>
<evidence type="ECO:0000313" key="1">
    <source>
        <dbReference type="EMBL" id="AEG72892.1"/>
    </source>
</evidence>
<organism evidence="1 2">
    <name type="scientific">Mycoplasma haemofelis (strain Ohio2)</name>
    <dbReference type="NCBI Taxonomy" id="859194"/>
    <lineage>
        <taxon>Bacteria</taxon>
        <taxon>Bacillati</taxon>
        <taxon>Mycoplasmatota</taxon>
        <taxon>Mollicutes</taxon>
        <taxon>Mycoplasmataceae</taxon>
        <taxon>Mycoplasma</taxon>
    </lineage>
</organism>
<gene>
    <name evidence="1" type="ordered locus">MHF_0620</name>
</gene>
<accession>F6FI44</accession>
<reference evidence="1 2" key="1">
    <citation type="journal article" date="2011" name="J. Bacteriol.">
        <title>Complete genome sequences of two hemotropic Mycoplasmas, Mycoplasma haemofelis strain Ohio2 and Mycoplasma suis strain Illinois.</title>
        <authorList>
            <person name="Messick J.B."/>
            <person name="Santos A.P."/>
            <person name="Guimaraes A.M."/>
        </authorList>
    </citation>
    <scope>NUCLEOTIDE SEQUENCE [LARGE SCALE GENOMIC DNA]</scope>
    <source>
        <strain evidence="1 2">Ohio2</strain>
    </source>
</reference>
<dbReference type="EMBL" id="CP002808">
    <property type="protein sequence ID" value="AEG72892.1"/>
    <property type="molecule type" value="Genomic_DNA"/>
</dbReference>